<sequence>MPLGRKASAAILITALAAAFWAGSEMQKAAYLDQCLDLGGGRNPGNHPICVVEKATAPLQLGPIVITARGVVGGEFRDDPDGQTLVELRLATDVAAALAAFTKASVGGTLDIRVDGNLVRSVNIAEGIEGDRFVIALDRDEAESLAQGLGLDGL</sequence>
<keyword evidence="3" id="KW-1185">Reference proteome</keyword>
<feature type="signal peptide" evidence="1">
    <location>
        <begin position="1"/>
        <end position="22"/>
    </location>
</feature>
<dbReference type="Gene3D" id="3.30.1360.200">
    <property type="match status" value="1"/>
</dbReference>
<keyword evidence="1" id="KW-0732">Signal</keyword>
<dbReference type="EMBL" id="FNEK01000087">
    <property type="protein sequence ID" value="SDL46604.1"/>
    <property type="molecule type" value="Genomic_DNA"/>
</dbReference>
<protein>
    <recommendedName>
        <fullName evidence="4">Preprotein translocase subunit SecD</fullName>
    </recommendedName>
</protein>
<accession>A0A1G9KB00</accession>
<evidence type="ECO:0000256" key="1">
    <source>
        <dbReference type="SAM" id="SignalP"/>
    </source>
</evidence>
<name>A0A1G9KB00_9RHOB</name>
<dbReference type="AlphaFoldDB" id="A0A1G9KB00"/>
<gene>
    <name evidence="2" type="ORF">SAMN04488026_10878</name>
</gene>
<dbReference type="Proteomes" id="UP000199382">
    <property type="component" value="Unassembled WGS sequence"/>
</dbReference>
<organism evidence="2 3">
    <name type="scientific">Aliiruegeria lutimaris</name>
    <dbReference type="NCBI Taxonomy" id="571298"/>
    <lineage>
        <taxon>Bacteria</taxon>
        <taxon>Pseudomonadati</taxon>
        <taxon>Pseudomonadota</taxon>
        <taxon>Alphaproteobacteria</taxon>
        <taxon>Rhodobacterales</taxon>
        <taxon>Roseobacteraceae</taxon>
        <taxon>Aliiruegeria</taxon>
    </lineage>
</organism>
<dbReference type="STRING" id="571298.SAMN04488026_10878"/>
<dbReference type="RefSeq" id="WP_068317214.1">
    <property type="nucleotide sequence ID" value="NZ_FNEK01000087.1"/>
</dbReference>
<evidence type="ECO:0000313" key="2">
    <source>
        <dbReference type="EMBL" id="SDL46604.1"/>
    </source>
</evidence>
<proteinExistence type="predicted"/>
<evidence type="ECO:0008006" key="4">
    <source>
        <dbReference type="Google" id="ProtNLM"/>
    </source>
</evidence>
<reference evidence="2 3" key="1">
    <citation type="submission" date="2016-10" db="EMBL/GenBank/DDBJ databases">
        <authorList>
            <person name="de Groot N.N."/>
        </authorList>
    </citation>
    <scope>NUCLEOTIDE SEQUENCE [LARGE SCALE GENOMIC DNA]</scope>
    <source>
        <strain evidence="2 3">DSM 25294</strain>
    </source>
</reference>
<dbReference type="OrthoDB" id="7709475at2"/>
<feature type="chain" id="PRO_5011489891" description="Preprotein translocase subunit SecD" evidence="1">
    <location>
        <begin position="23"/>
        <end position="154"/>
    </location>
</feature>
<evidence type="ECO:0000313" key="3">
    <source>
        <dbReference type="Proteomes" id="UP000199382"/>
    </source>
</evidence>